<evidence type="ECO:0000313" key="2">
    <source>
        <dbReference type="Proteomes" id="UP000050794"/>
    </source>
</evidence>
<accession>A0A183UKU2</accession>
<dbReference type="EMBL" id="UYWY01020080">
    <property type="protein sequence ID" value="VDM40433.1"/>
    <property type="molecule type" value="Genomic_DNA"/>
</dbReference>
<dbReference type="Proteomes" id="UP000050794">
    <property type="component" value="Unassembled WGS sequence"/>
</dbReference>
<organism evidence="2 3">
    <name type="scientific">Toxocara canis</name>
    <name type="common">Canine roundworm</name>
    <dbReference type="NCBI Taxonomy" id="6265"/>
    <lineage>
        <taxon>Eukaryota</taxon>
        <taxon>Metazoa</taxon>
        <taxon>Ecdysozoa</taxon>
        <taxon>Nematoda</taxon>
        <taxon>Chromadorea</taxon>
        <taxon>Rhabditida</taxon>
        <taxon>Spirurina</taxon>
        <taxon>Ascaridomorpha</taxon>
        <taxon>Ascaridoidea</taxon>
        <taxon>Toxocaridae</taxon>
        <taxon>Toxocara</taxon>
    </lineage>
</organism>
<name>A0A183UKU2_TOXCA</name>
<reference evidence="3" key="1">
    <citation type="submission" date="2016-06" db="UniProtKB">
        <authorList>
            <consortium name="WormBaseParasite"/>
        </authorList>
    </citation>
    <scope>IDENTIFICATION</scope>
</reference>
<evidence type="ECO:0000313" key="1">
    <source>
        <dbReference type="EMBL" id="VDM40433.1"/>
    </source>
</evidence>
<dbReference type="WBParaSite" id="TCNE_0000911201-mRNA-1">
    <property type="protein sequence ID" value="TCNE_0000911201-mRNA-1"/>
    <property type="gene ID" value="TCNE_0000911201"/>
</dbReference>
<dbReference type="AlphaFoldDB" id="A0A183UKU2"/>
<evidence type="ECO:0000313" key="3">
    <source>
        <dbReference type="WBParaSite" id="TCNE_0000911201-mRNA-1"/>
    </source>
</evidence>
<protein>
    <submittedName>
        <fullName evidence="3">CFEM domain-containing protein</fullName>
    </submittedName>
</protein>
<reference evidence="1 2" key="2">
    <citation type="submission" date="2018-11" db="EMBL/GenBank/DDBJ databases">
        <authorList>
            <consortium name="Pathogen Informatics"/>
        </authorList>
    </citation>
    <scope>NUCLEOTIDE SEQUENCE [LARGE SCALE GENOMIC DNA]</scope>
</reference>
<keyword evidence="2" id="KW-1185">Reference proteome</keyword>
<gene>
    <name evidence="1" type="ORF">TCNE_LOCUS9112</name>
</gene>
<sequence>MSHFSCATMPLASTMGPDAAPRKDAPLRQCAFECRPRQLDSFSCNDACFSSSHMRCHTQHSCMSAREAEVAGY</sequence>
<proteinExistence type="predicted"/>